<protein>
    <submittedName>
        <fullName evidence="2">Iron chaperone</fullName>
    </submittedName>
</protein>
<proteinExistence type="predicted"/>
<dbReference type="Pfam" id="PF08818">
    <property type="entry name" value="DUF1801"/>
    <property type="match status" value="1"/>
</dbReference>
<evidence type="ECO:0000313" key="2">
    <source>
        <dbReference type="EMBL" id="MFC0263803.1"/>
    </source>
</evidence>
<comment type="caution">
    <text evidence="2">The sequence shown here is derived from an EMBL/GenBank/DDBJ whole genome shotgun (WGS) entry which is preliminary data.</text>
</comment>
<reference evidence="2 3" key="1">
    <citation type="submission" date="2024-09" db="EMBL/GenBank/DDBJ databases">
        <authorList>
            <person name="Sun Q."/>
            <person name="Mori K."/>
        </authorList>
    </citation>
    <scope>NUCLEOTIDE SEQUENCE [LARGE SCALE GENOMIC DNA]</scope>
    <source>
        <strain evidence="2 3">CCM 7650</strain>
    </source>
</reference>
<name>A0ABV6FVD3_9BACT</name>
<dbReference type="InterPro" id="IPR014922">
    <property type="entry name" value="YdhG-like"/>
</dbReference>
<feature type="domain" description="YdhG-like" evidence="1">
    <location>
        <begin position="22"/>
        <end position="111"/>
    </location>
</feature>
<evidence type="ECO:0000313" key="3">
    <source>
        <dbReference type="Proteomes" id="UP001589797"/>
    </source>
</evidence>
<dbReference type="Proteomes" id="UP001589797">
    <property type="component" value="Unassembled WGS sequence"/>
</dbReference>
<keyword evidence="3" id="KW-1185">Reference proteome</keyword>
<accession>A0ABV6FVD3</accession>
<organism evidence="2 3">
    <name type="scientific">Fontibacter flavus</name>
    <dbReference type="NCBI Taxonomy" id="654838"/>
    <lineage>
        <taxon>Bacteria</taxon>
        <taxon>Pseudomonadati</taxon>
        <taxon>Bacteroidota</taxon>
        <taxon>Cytophagia</taxon>
        <taxon>Cytophagales</taxon>
        <taxon>Cyclobacteriaceae</taxon>
        <taxon>Fontibacter</taxon>
    </lineage>
</organism>
<dbReference type="SUPFAM" id="SSF159888">
    <property type="entry name" value="YdhG-like"/>
    <property type="match status" value="1"/>
</dbReference>
<dbReference type="RefSeq" id="WP_382388313.1">
    <property type="nucleotide sequence ID" value="NZ_JBHLWI010000038.1"/>
</dbReference>
<dbReference type="EMBL" id="JBHLWI010000038">
    <property type="protein sequence ID" value="MFC0263803.1"/>
    <property type="molecule type" value="Genomic_DNA"/>
</dbReference>
<dbReference type="Gene3D" id="3.90.1150.200">
    <property type="match status" value="1"/>
</dbReference>
<sequence>MSYALKPKTVEEYIQSFPEQAREKLSEIRSILRGVAPNAKEDLKWGHPVLVERRILFSYSAYKTHLNFMPTGPTLDRFNDELTAYKRGKDTIQFPFDKPLPKALIEKLAQYRYLDVMENDAKWMY</sequence>
<gene>
    <name evidence="2" type="ORF">ACFFIP_14005</name>
</gene>
<evidence type="ECO:0000259" key="1">
    <source>
        <dbReference type="Pfam" id="PF08818"/>
    </source>
</evidence>